<dbReference type="InterPro" id="IPR050150">
    <property type="entry name" value="IgV_Light_Chain"/>
</dbReference>
<sequence length="119" mass="12452">MAQPALTLCLLSLFLTGCCSQVTQPPSESVSPGGTVKLSCTLGGSYTLSNNRVVFVQQKPGGVPRPLLYYFTDSNKGMSPGVPNRFSGSGSGQVGYLTISGALEEDDAVYYCITWTGSA</sequence>
<dbReference type="InterPro" id="IPR003599">
    <property type="entry name" value="Ig_sub"/>
</dbReference>
<dbReference type="InterPro" id="IPR013783">
    <property type="entry name" value="Ig-like_fold"/>
</dbReference>
<evidence type="ECO:0000313" key="4">
    <source>
        <dbReference type="Proteomes" id="UP000694392"/>
    </source>
</evidence>
<feature type="chain" id="PRO_5034057636" description="Ig-like domain-containing protein" evidence="1">
    <location>
        <begin position="21"/>
        <end position="119"/>
    </location>
</feature>
<keyword evidence="4" id="KW-1185">Reference proteome</keyword>
<accession>A0A8D0L342</accession>
<proteinExistence type="predicted"/>
<evidence type="ECO:0000259" key="2">
    <source>
        <dbReference type="PROSITE" id="PS50835"/>
    </source>
</evidence>
<dbReference type="Gene3D" id="2.60.40.10">
    <property type="entry name" value="Immunoglobulins"/>
    <property type="match status" value="1"/>
</dbReference>
<dbReference type="OMA" id="YFFTESN"/>
<dbReference type="AlphaFoldDB" id="A0A8D0L342"/>
<dbReference type="SMART" id="SM00406">
    <property type="entry name" value="IGv"/>
    <property type="match status" value="1"/>
</dbReference>
<feature type="domain" description="Ig-like" evidence="2">
    <location>
        <begin position="4"/>
        <end position="119"/>
    </location>
</feature>
<evidence type="ECO:0000256" key="1">
    <source>
        <dbReference type="SAM" id="SignalP"/>
    </source>
</evidence>
<dbReference type="PROSITE" id="PS50835">
    <property type="entry name" value="IG_LIKE"/>
    <property type="match status" value="1"/>
</dbReference>
<dbReference type="Ensembl" id="ENSSPUT00000004300.1">
    <property type="protein sequence ID" value="ENSSPUP00000004047.1"/>
    <property type="gene ID" value="ENSSPUG00000003131.1"/>
</dbReference>
<evidence type="ECO:0000313" key="3">
    <source>
        <dbReference type="Ensembl" id="ENSSPUP00000004047.1"/>
    </source>
</evidence>
<reference evidence="3" key="1">
    <citation type="submission" date="2025-08" db="UniProtKB">
        <authorList>
            <consortium name="Ensembl"/>
        </authorList>
    </citation>
    <scope>IDENTIFICATION</scope>
</reference>
<name>A0A8D0L342_SPHPU</name>
<protein>
    <recommendedName>
        <fullName evidence="2">Ig-like domain-containing protein</fullName>
    </recommendedName>
</protein>
<dbReference type="Pfam" id="PF07686">
    <property type="entry name" value="V-set"/>
    <property type="match status" value="1"/>
</dbReference>
<feature type="signal peptide" evidence="1">
    <location>
        <begin position="1"/>
        <end position="20"/>
    </location>
</feature>
<dbReference type="SUPFAM" id="SSF48726">
    <property type="entry name" value="Immunoglobulin"/>
    <property type="match status" value="1"/>
</dbReference>
<dbReference type="InterPro" id="IPR007110">
    <property type="entry name" value="Ig-like_dom"/>
</dbReference>
<organism evidence="3 4">
    <name type="scientific">Sphenodon punctatus</name>
    <name type="common">Tuatara</name>
    <name type="synonym">Hatteria punctata</name>
    <dbReference type="NCBI Taxonomy" id="8508"/>
    <lineage>
        <taxon>Eukaryota</taxon>
        <taxon>Metazoa</taxon>
        <taxon>Chordata</taxon>
        <taxon>Craniata</taxon>
        <taxon>Vertebrata</taxon>
        <taxon>Euteleostomi</taxon>
        <taxon>Lepidosauria</taxon>
        <taxon>Sphenodontia</taxon>
        <taxon>Sphenodontidae</taxon>
        <taxon>Sphenodon</taxon>
    </lineage>
</organism>
<dbReference type="PANTHER" id="PTHR23267">
    <property type="entry name" value="IMMUNOGLOBULIN LIGHT CHAIN"/>
    <property type="match status" value="1"/>
</dbReference>
<reference evidence="3" key="2">
    <citation type="submission" date="2025-09" db="UniProtKB">
        <authorList>
            <consortium name="Ensembl"/>
        </authorList>
    </citation>
    <scope>IDENTIFICATION</scope>
</reference>
<keyword evidence="1" id="KW-0732">Signal</keyword>
<dbReference type="InterPro" id="IPR036179">
    <property type="entry name" value="Ig-like_dom_sf"/>
</dbReference>
<dbReference type="InterPro" id="IPR013106">
    <property type="entry name" value="Ig_V-set"/>
</dbReference>
<dbReference type="SMART" id="SM00409">
    <property type="entry name" value="IG"/>
    <property type="match status" value="1"/>
</dbReference>
<dbReference type="Proteomes" id="UP000694392">
    <property type="component" value="Unplaced"/>
</dbReference>
<dbReference type="GeneTree" id="ENSGT00940000154179"/>